<dbReference type="AlphaFoldDB" id="A0A5B7WU03"/>
<dbReference type="InterPro" id="IPR003593">
    <property type="entry name" value="AAA+_ATPase"/>
</dbReference>
<dbReference type="Pfam" id="PF00005">
    <property type="entry name" value="ABC_tran"/>
    <property type="match status" value="1"/>
</dbReference>
<evidence type="ECO:0000259" key="5">
    <source>
        <dbReference type="PROSITE" id="PS50893"/>
    </source>
</evidence>
<dbReference type="GO" id="GO:0016887">
    <property type="term" value="F:ATP hydrolysis activity"/>
    <property type="evidence" value="ECO:0007669"/>
    <property type="project" value="InterPro"/>
</dbReference>
<gene>
    <name evidence="6" type="ORF">GcLGCM259_1018</name>
</gene>
<evidence type="ECO:0000256" key="3">
    <source>
        <dbReference type="ARBA" id="ARBA00022840"/>
    </source>
</evidence>
<dbReference type="KEGG" id="gcr:GcLGCM259_1018"/>
<dbReference type="EMBL" id="CP034412">
    <property type="protein sequence ID" value="QCY46765.1"/>
    <property type="molecule type" value="Genomic_DNA"/>
</dbReference>
<feature type="region of interest" description="Disordered" evidence="4">
    <location>
        <begin position="254"/>
        <end position="296"/>
    </location>
</feature>
<evidence type="ECO:0000256" key="4">
    <source>
        <dbReference type="SAM" id="MobiDB-lite"/>
    </source>
</evidence>
<keyword evidence="1" id="KW-0813">Transport</keyword>
<organism evidence="6 7">
    <name type="scientific">Glutamicibacter creatinolyticus</name>
    <dbReference type="NCBI Taxonomy" id="162496"/>
    <lineage>
        <taxon>Bacteria</taxon>
        <taxon>Bacillati</taxon>
        <taxon>Actinomycetota</taxon>
        <taxon>Actinomycetes</taxon>
        <taxon>Micrococcales</taxon>
        <taxon>Micrococcaceae</taxon>
        <taxon>Glutamicibacter</taxon>
    </lineage>
</organism>
<keyword evidence="2" id="KW-0547">Nucleotide-binding</keyword>
<feature type="domain" description="ABC transporter" evidence="5">
    <location>
        <begin position="7"/>
        <end position="240"/>
    </location>
</feature>
<reference evidence="6 7" key="1">
    <citation type="submission" date="2018-12" db="EMBL/GenBank/DDBJ databases">
        <title>Complete Genome Sequence of Glutamicibacter creatinolyticus strain LGCM259,isolated from an abscess of a 12-year-old mare in Italy.</title>
        <authorList>
            <person name="Santos R.G."/>
            <person name="Silva A.L."/>
            <person name="Seyffert N."/>
            <person name="Castro T.L.P."/>
            <person name="Attili A.R."/>
            <person name="Rifici C."/>
            <person name="Mazzullo G."/>
            <person name="Brenig B."/>
            <person name="Venanzi F."/>
            <person name="Azevedo V."/>
        </authorList>
    </citation>
    <scope>NUCLEOTIDE SEQUENCE [LARGE SCALE GENOMIC DNA]</scope>
    <source>
        <strain evidence="6 7">LGCM 259</strain>
    </source>
</reference>
<dbReference type="InterPro" id="IPR027417">
    <property type="entry name" value="P-loop_NTPase"/>
</dbReference>
<dbReference type="SMART" id="SM00382">
    <property type="entry name" value="AAA"/>
    <property type="match status" value="1"/>
</dbReference>
<evidence type="ECO:0000313" key="6">
    <source>
        <dbReference type="EMBL" id="QCY46765.1"/>
    </source>
</evidence>
<evidence type="ECO:0000313" key="7">
    <source>
        <dbReference type="Proteomes" id="UP000307000"/>
    </source>
</evidence>
<dbReference type="InterPro" id="IPR003439">
    <property type="entry name" value="ABC_transporter-like_ATP-bd"/>
</dbReference>
<proteinExistence type="predicted"/>
<accession>A0A5B7WU03</accession>
<keyword evidence="3 6" id="KW-0067">ATP-binding</keyword>
<dbReference type="Proteomes" id="UP000307000">
    <property type="component" value="Chromosome"/>
</dbReference>
<dbReference type="Gene3D" id="3.40.50.300">
    <property type="entry name" value="P-loop containing nucleotide triphosphate hydrolases"/>
    <property type="match status" value="1"/>
</dbReference>
<protein>
    <submittedName>
        <fullName evidence="6">ABC transporter ATP-binding protein</fullName>
    </submittedName>
</protein>
<name>A0A5B7WU03_9MICC</name>
<dbReference type="PROSITE" id="PS50893">
    <property type="entry name" value="ABC_TRANSPORTER_2"/>
    <property type="match status" value="1"/>
</dbReference>
<dbReference type="RefSeq" id="WP_138925951.1">
    <property type="nucleotide sequence ID" value="NZ_CP034412.1"/>
</dbReference>
<dbReference type="SUPFAM" id="SSF52540">
    <property type="entry name" value="P-loop containing nucleoside triphosphate hydrolases"/>
    <property type="match status" value="1"/>
</dbReference>
<dbReference type="GO" id="GO:0005524">
    <property type="term" value="F:ATP binding"/>
    <property type="evidence" value="ECO:0007669"/>
    <property type="project" value="UniProtKB-KW"/>
</dbReference>
<evidence type="ECO:0000256" key="2">
    <source>
        <dbReference type="ARBA" id="ARBA00022741"/>
    </source>
</evidence>
<dbReference type="InterPro" id="IPR050153">
    <property type="entry name" value="Metal_Ion_Import_ABC"/>
</dbReference>
<sequence>MPAEPIVSFQHARLAFGPRVLWQDLDLDVRPGEFLAVLGPNGSGKTSFINTMLGTTVLESGTVRIEGKPVRRGSELVGLIPQQRPIADHVPLRARDLVALGVDGHRPGVRLARRKVAERVDELLELVGASGYGQRPVAELSGGEQQRLRAAQALASNPRVLLCDEPLLSLDLHHQQAISEVIHRQAVQAGSAVIFVTHEINPILPYVDRVLYLAGGRFHIGTVDEVMQSEVLSELYGSRVEVLRVNGRIVVVTGDGERQVPDPVTPEEGGPDGQAAPKGEPETGEPETREPGTAGR</sequence>
<keyword evidence="7" id="KW-1185">Reference proteome</keyword>
<evidence type="ECO:0000256" key="1">
    <source>
        <dbReference type="ARBA" id="ARBA00022448"/>
    </source>
</evidence>
<dbReference type="PANTHER" id="PTHR42734">
    <property type="entry name" value="METAL TRANSPORT SYSTEM ATP-BINDING PROTEIN TM_0124-RELATED"/>
    <property type="match status" value="1"/>
</dbReference>